<evidence type="ECO:0000313" key="13">
    <source>
        <dbReference type="EMBL" id="KAG1532674.1"/>
    </source>
</evidence>
<comment type="caution">
    <text evidence="13">The sequence shown here is derived from an EMBL/GenBank/DDBJ whole genome shotgun (WGS) entry which is preliminary data.</text>
</comment>
<dbReference type="SMART" id="SM00353">
    <property type="entry name" value="HLH"/>
    <property type="match status" value="1"/>
</dbReference>
<feature type="domain" description="BHLH" evidence="12">
    <location>
        <begin position="40"/>
        <end position="92"/>
    </location>
</feature>
<dbReference type="PANTHER" id="PTHR46062">
    <property type="entry name" value="STEROL REGULATORY ELEMENT-BINDING PROTEIN"/>
    <property type="match status" value="1"/>
</dbReference>
<sequence length="162" mass="19015">MSRLEKRKWNESIEKEPISFIPQVIYYPTFYNEADKKEKARKISHSAIEKRRRERMNDKISQIKRLIPSCAEQENLHKMTILQNAIDYISYLKQIVSHHEQGSILIRGDGQFHIKSTKSMLPKEVEPFTHQFSIKQKSVDSTPLTPPQEPSSNMSLHHILCE</sequence>
<keyword evidence="8" id="KW-0472">Membrane</keyword>
<evidence type="ECO:0000256" key="6">
    <source>
        <dbReference type="ARBA" id="ARBA00023015"/>
    </source>
</evidence>
<dbReference type="PROSITE" id="PS50888">
    <property type="entry name" value="BHLH"/>
    <property type="match status" value="1"/>
</dbReference>
<keyword evidence="7" id="KW-0238">DNA-binding</keyword>
<dbReference type="CDD" id="cd00083">
    <property type="entry name" value="bHLH_SF"/>
    <property type="match status" value="1"/>
</dbReference>
<dbReference type="GO" id="GO:0046983">
    <property type="term" value="F:protein dimerization activity"/>
    <property type="evidence" value="ECO:0007669"/>
    <property type="project" value="InterPro"/>
</dbReference>
<evidence type="ECO:0000256" key="10">
    <source>
        <dbReference type="ARBA" id="ARBA00023242"/>
    </source>
</evidence>
<dbReference type="GO" id="GO:0005789">
    <property type="term" value="C:endoplasmic reticulum membrane"/>
    <property type="evidence" value="ECO:0007669"/>
    <property type="project" value="UniProtKB-SubCell"/>
</dbReference>
<evidence type="ECO:0000256" key="2">
    <source>
        <dbReference type="ARBA" id="ARBA00004477"/>
    </source>
</evidence>
<dbReference type="GO" id="GO:0000981">
    <property type="term" value="F:DNA-binding transcription factor activity, RNA polymerase II-specific"/>
    <property type="evidence" value="ECO:0007669"/>
    <property type="project" value="TreeGrafter"/>
</dbReference>
<dbReference type="GO" id="GO:0000978">
    <property type="term" value="F:RNA polymerase II cis-regulatory region sequence-specific DNA binding"/>
    <property type="evidence" value="ECO:0007669"/>
    <property type="project" value="TreeGrafter"/>
</dbReference>
<keyword evidence="10" id="KW-0539">Nucleus</keyword>
<evidence type="ECO:0000256" key="11">
    <source>
        <dbReference type="SAM" id="MobiDB-lite"/>
    </source>
</evidence>
<evidence type="ECO:0000256" key="1">
    <source>
        <dbReference type="ARBA" id="ARBA00004123"/>
    </source>
</evidence>
<keyword evidence="9" id="KW-0804">Transcription</keyword>
<evidence type="ECO:0000313" key="14">
    <source>
        <dbReference type="Proteomes" id="UP000717996"/>
    </source>
</evidence>
<accession>A0A9P6XUW0</accession>
<keyword evidence="5" id="KW-1133">Transmembrane helix</keyword>
<name>A0A9P6XUW0_RHIOR</name>
<comment type="subcellular location">
    <subcellularLocation>
        <location evidence="2">Endoplasmic reticulum membrane</location>
        <topology evidence="2">Multi-pass membrane protein</topology>
    </subcellularLocation>
    <subcellularLocation>
        <location evidence="1">Nucleus</location>
    </subcellularLocation>
</comment>
<evidence type="ECO:0000256" key="7">
    <source>
        <dbReference type="ARBA" id="ARBA00023125"/>
    </source>
</evidence>
<dbReference type="AlphaFoldDB" id="A0A9P6XUW0"/>
<dbReference type="GO" id="GO:0005634">
    <property type="term" value="C:nucleus"/>
    <property type="evidence" value="ECO:0007669"/>
    <property type="project" value="UniProtKB-SubCell"/>
</dbReference>
<gene>
    <name evidence="13" type="ORF">G6F51_012995</name>
</gene>
<dbReference type="Pfam" id="PF00010">
    <property type="entry name" value="HLH"/>
    <property type="match status" value="1"/>
</dbReference>
<dbReference type="Proteomes" id="UP000717996">
    <property type="component" value="Unassembled WGS sequence"/>
</dbReference>
<dbReference type="SUPFAM" id="SSF47459">
    <property type="entry name" value="HLH, helix-loop-helix DNA-binding domain"/>
    <property type="match status" value="1"/>
</dbReference>
<dbReference type="InterPro" id="IPR011598">
    <property type="entry name" value="bHLH_dom"/>
</dbReference>
<evidence type="ECO:0000256" key="5">
    <source>
        <dbReference type="ARBA" id="ARBA00022989"/>
    </source>
</evidence>
<evidence type="ECO:0000256" key="3">
    <source>
        <dbReference type="ARBA" id="ARBA00022692"/>
    </source>
</evidence>
<dbReference type="OrthoDB" id="690068at2759"/>
<dbReference type="OMA" id="PEESKHM"/>
<dbReference type="EMBL" id="JAANIT010004398">
    <property type="protein sequence ID" value="KAG1532674.1"/>
    <property type="molecule type" value="Genomic_DNA"/>
</dbReference>
<dbReference type="InterPro" id="IPR036638">
    <property type="entry name" value="HLH_DNA-bd_sf"/>
</dbReference>
<evidence type="ECO:0000259" key="12">
    <source>
        <dbReference type="PROSITE" id="PS50888"/>
    </source>
</evidence>
<reference evidence="13" key="1">
    <citation type="journal article" date="2020" name="Microb. Genom.">
        <title>Genetic diversity of clinical and environmental Mucorales isolates obtained from an investigation of mucormycosis cases among solid organ transplant recipients.</title>
        <authorList>
            <person name="Nguyen M.H."/>
            <person name="Kaul D."/>
            <person name="Muto C."/>
            <person name="Cheng S.J."/>
            <person name="Richter R.A."/>
            <person name="Bruno V.M."/>
            <person name="Liu G."/>
            <person name="Beyhan S."/>
            <person name="Sundermann A.J."/>
            <person name="Mounaud S."/>
            <person name="Pasculle A.W."/>
            <person name="Nierman W.C."/>
            <person name="Driscoll E."/>
            <person name="Cumbie R."/>
            <person name="Clancy C.J."/>
            <person name="Dupont C.L."/>
        </authorList>
    </citation>
    <scope>NUCLEOTIDE SEQUENCE</scope>
    <source>
        <strain evidence="13">GL16</strain>
    </source>
</reference>
<protein>
    <recommendedName>
        <fullName evidence="12">BHLH domain-containing protein</fullName>
    </recommendedName>
</protein>
<keyword evidence="3" id="KW-0812">Transmembrane</keyword>
<keyword evidence="6" id="KW-0805">Transcription regulation</keyword>
<keyword evidence="4" id="KW-0256">Endoplasmic reticulum</keyword>
<proteinExistence type="predicted"/>
<evidence type="ECO:0000256" key="9">
    <source>
        <dbReference type="ARBA" id="ARBA00023163"/>
    </source>
</evidence>
<evidence type="ECO:0000256" key="8">
    <source>
        <dbReference type="ARBA" id="ARBA00023136"/>
    </source>
</evidence>
<feature type="region of interest" description="Disordered" evidence="11">
    <location>
        <begin position="137"/>
        <end position="162"/>
    </location>
</feature>
<organism evidence="13 14">
    <name type="scientific">Rhizopus oryzae</name>
    <name type="common">Mucormycosis agent</name>
    <name type="synonym">Rhizopus arrhizus var. delemar</name>
    <dbReference type="NCBI Taxonomy" id="64495"/>
    <lineage>
        <taxon>Eukaryota</taxon>
        <taxon>Fungi</taxon>
        <taxon>Fungi incertae sedis</taxon>
        <taxon>Mucoromycota</taxon>
        <taxon>Mucoromycotina</taxon>
        <taxon>Mucoromycetes</taxon>
        <taxon>Mucorales</taxon>
        <taxon>Mucorineae</taxon>
        <taxon>Rhizopodaceae</taxon>
        <taxon>Rhizopus</taxon>
    </lineage>
</organism>
<dbReference type="PANTHER" id="PTHR46062:SF1">
    <property type="entry name" value="LP12374P"/>
    <property type="match status" value="1"/>
</dbReference>
<evidence type="ECO:0000256" key="4">
    <source>
        <dbReference type="ARBA" id="ARBA00022824"/>
    </source>
</evidence>
<dbReference type="Gene3D" id="4.10.280.10">
    <property type="entry name" value="Helix-loop-helix DNA-binding domain"/>
    <property type="match status" value="1"/>
</dbReference>